<sequence length="50" mass="5888">MEYMVSEQERTLAKVRLDNKLESEMTTFKSIDAVFVYTIRSISMKCSFVM</sequence>
<organism evidence="1 2">
    <name type="scientific">Marinicrinis lubricantis</name>
    <dbReference type="NCBI Taxonomy" id="2086470"/>
    <lineage>
        <taxon>Bacteria</taxon>
        <taxon>Bacillati</taxon>
        <taxon>Bacillota</taxon>
        <taxon>Bacilli</taxon>
        <taxon>Bacillales</taxon>
        <taxon>Paenibacillaceae</taxon>
    </lineage>
</organism>
<name>A0ABW1IRX2_9BACL</name>
<proteinExistence type="predicted"/>
<evidence type="ECO:0000313" key="1">
    <source>
        <dbReference type="EMBL" id="MFC5987524.1"/>
    </source>
</evidence>
<comment type="caution">
    <text evidence="1">The sequence shown here is derived from an EMBL/GenBank/DDBJ whole genome shotgun (WGS) entry which is preliminary data.</text>
</comment>
<accession>A0ABW1IRX2</accession>
<reference evidence="2" key="1">
    <citation type="journal article" date="2019" name="Int. J. Syst. Evol. Microbiol.">
        <title>The Global Catalogue of Microorganisms (GCM) 10K type strain sequencing project: providing services to taxonomists for standard genome sequencing and annotation.</title>
        <authorList>
            <consortium name="The Broad Institute Genomics Platform"/>
            <consortium name="The Broad Institute Genome Sequencing Center for Infectious Disease"/>
            <person name="Wu L."/>
            <person name="Ma J."/>
        </authorList>
    </citation>
    <scope>NUCLEOTIDE SEQUENCE [LARGE SCALE GENOMIC DNA]</scope>
    <source>
        <strain evidence="2">CCM 8749</strain>
    </source>
</reference>
<keyword evidence="2" id="KW-1185">Reference proteome</keyword>
<dbReference type="RefSeq" id="WP_379894916.1">
    <property type="nucleotide sequence ID" value="NZ_CBCSCT010000039.1"/>
</dbReference>
<protein>
    <submittedName>
        <fullName evidence="1">Uncharacterized protein</fullName>
    </submittedName>
</protein>
<dbReference type="Proteomes" id="UP001596250">
    <property type="component" value="Unassembled WGS sequence"/>
</dbReference>
<evidence type="ECO:0000313" key="2">
    <source>
        <dbReference type="Proteomes" id="UP001596250"/>
    </source>
</evidence>
<gene>
    <name evidence="1" type="ORF">ACFPXP_14045</name>
</gene>
<dbReference type="EMBL" id="JBHSQV010000164">
    <property type="protein sequence ID" value="MFC5987524.1"/>
    <property type="molecule type" value="Genomic_DNA"/>
</dbReference>